<organism evidence="2 3">
    <name type="scientific">Usitatibacter palustris</name>
    <dbReference type="NCBI Taxonomy" id="2732487"/>
    <lineage>
        <taxon>Bacteria</taxon>
        <taxon>Pseudomonadati</taxon>
        <taxon>Pseudomonadota</taxon>
        <taxon>Betaproteobacteria</taxon>
        <taxon>Nitrosomonadales</taxon>
        <taxon>Usitatibacteraceae</taxon>
        <taxon>Usitatibacter</taxon>
    </lineage>
</organism>
<dbReference type="Proteomes" id="UP000503096">
    <property type="component" value="Chromosome"/>
</dbReference>
<dbReference type="EMBL" id="CP053073">
    <property type="protein sequence ID" value="QJR16575.1"/>
    <property type="molecule type" value="Genomic_DNA"/>
</dbReference>
<dbReference type="InterPro" id="IPR016181">
    <property type="entry name" value="Acyl_CoA_acyltransferase"/>
</dbReference>
<dbReference type="PANTHER" id="PTHR43610:SF1">
    <property type="entry name" value="N-ACETYLTRANSFERASE DOMAIN-CONTAINING PROTEIN"/>
    <property type="match status" value="1"/>
</dbReference>
<dbReference type="RefSeq" id="WP_171164794.1">
    <property type="nucleotide sequence ID" value="NZ_CP053073.1"/>
</dbReference>
<dbReference type="Pfam" id="PF13302">
    <property type="entry name" value="Acetyltransf_3"/>
    <property type="match status" value="1"/>
</dbReference>
<accession>A0A6M4HBY0</accession>
<feature type="domain" description="N-acetyltransferase" evidence="1">
    <location>
        <begin position="18"/>
        <end position="160"/>
    </location>
</feature>
<evidence type="ECO:0000313" key="2">
    <source>
        <dbReference type="EMBL" id="QJR16575.1"/>
    </source>
</evidence>
<dbReference type="PANTHER" id="PTHR43610">
    <property type="entry name" value="BLL6696 PROTEIN"/>
    <property type="match status" value="1"/>
</dbReference>
<reference evidence="2 3" key="1">
    <citation type="submission" date="2020-04" db="EMBL/GenBank/DDBJ databases">
        <title>Usitatibacter rugosus gen. nov., sp. nov. and Usitatibacter palustris sp. nov., novel members of Usitatibacteraceae fam. nov. within the order Nitrosomonadales isolated from soil.</title>
        <authorList>
            <person name="Huber K.J."/>
            <person name="Neumann-Schaal M."/>
            <person name="Geppert A."/>
            <person name="Luckner M."/>
            <person name="Wanner G."/>
            <person name="Overmann J."/>
        </authorList>
    </citation>
    <scope>NUCLEOTIDE SEQUENCE [LARGE SCALE GENOMIC DNA]</scope>
    <source>
        <strain evidence="2 3">Swamp67</strain>
    </source>
</reference>
<dbReference type="AlphaFoldDB" id="A0A6M4HBY0"/>
<proteinExistence type="predicted"/>
<dbReference type="Gene3D" id="3.40.630.30">
    <property type="match status" value="1"/>
</dbReference>
<evidence type="ECO:0000313" key="3">
    <source>
        <dbReference type="Proteomes" id="UP000503096"/>
    </source>
</evidence>
<dbReference type="InParanoid" id="A0A6M4HBY0"/>
<dbReference type="InterPro" id="IPR000182">
    <property type="entry name" value="GNAT_dom"/>
</dbReference>
<keyword evidence="3" id="KW-1185">Reference proteome</keyword>
<gene>
    <name evidence="2" type="ORF">DSM104440_03410</name>
</gene>
<dbReference type="GO" id="GO:0016747">
    <property type="term" value="F:acyltransferase activity, transferring groups other than amino-acyl groups"/>
    <property type="evidence" value="ECO:0007669"/>
    <property type="project" value="InterPro"/>
</dbReference>
<protein>
    <recommendedName>
        <fullName evidence="1">N-acetyltransferase domain-containing protein</fullName>
    </recommendedName>
</protein>
<name>A0A6M4HBY0_9PROT</name>
<dbReference type="KEGG" id="upl:DSM104440_03410"/>
<dbReference type="SUPFAM" id="SSF55729">
    <property type="entry name" value="Acyl-CoA N-acyltransferases (Nat)"/>
    <property type="match status" value="1"/>
</dbReference>
<sequence>MAISTMKIEPVTLVGKAIRLEPLTEAHTPDLEYACKDPPDGRRTIWRYLLDARVYKDVGMGGMVKELLARQAGGTDLPFAIIDLKSGNAVGTTRYMEIHTADKVVEIGTWIGLGFQREGANLESKYLMLKHAFATLGAMRVQFKIDTRNFASIDAIERIKATREGIARNHILLHDGTPRSSAIYSILDTEWPAVEVHLENLMARAGS</sequence>
<evidence type="ECO:0000259" key="1">
    <source>
        <dbReference type="Pfam" id="PF13302"/>
    </source>
</evidence>